<dbReference type="EMBL" id="FOIB01000001">
    <property type="protein sequence ID" value="SET13818.1"/>
    <property type="molecule type" value="Genomic_DNA"/>
</dbReference>
<dbReference type="Proteomes" id="UP000183760">
    <property type="component" value="Unassembled WGS sequence"/>
</dbReference>
<dbReference type="OrthoDB" id="5487213at2"/>
<keyword evidence="3" id="KW-0121">Carboxypeptidase</keyword>
<dbReference type="InterPro" id="IPR001466">
    <property type="entry name" value="Beta-lactam-related"/>
</dbReference>
<name>A0A511SUV3_MYXFU</name>
<evidence type="ECO:0000313" key="3">
    <source>
        <dbReference type="EMBL" id="SET13818.1"/>
    </source>
</evidence>
<evidence type="ECO:0000313" key="5">
    <source>
        <dbReference type="Proteomes" id="UP000321514"/>
    </source>
</evidence>
<protein>
    <submittedName>
        <fullName evidence="2 3">Peptidase</fullName>
    </submittedName>
</protein>
<dbReference type="GO" id="GO:0004180">
    <property type="term" value="F:carboxypeptidase activity"/>
    <property type="evidence" value="ECO:0007669"/>
    <property type="project" value="UniProtKB-KW"/>
</dbReference>
<reference evidence="2 5" key="2">
    <citation type="submission" date="2019-07" db="EMBL/GenBank/DDBJ databases">
        <title>Whole genome shotgun sequence of Myxococcus fulvus NBRC 100333.</title>
        <authorList>
            <person name="Hosoyama A."/>
            <person name="Uohara A."/>
            <person name="Ohji S."/>
            <person name="Ichikawa N."/>
        </authorList>
    </citation>
    <scope>NUCLEOTIDE SEQUENCE [LARGE SCALE GENOMIC DNA]</scope>
    <source>
        <strain evidence="2 5">NBRC 100333</strain>
    </source>
</reference>
<feature type="domain" description="Beta-lactamase-related" evidence="1">
    <location>
        <begin position="59"/>
        <end position="388"/>
    </location>
</feature>
<keyword evidence="4" id="KW-1185">Reference proteome</keyword>
<dbReference type="PROSITE" id="PS51257">
    <property type="entry name" value="PROKAR_LIPOPROTEIN"/>
    <property type="match status" value="1"/>
</dbReference>
<comment type="caution">
    <text evidence="2">The sequence shown here is derived from an EMBL/GenBank/DDBJ whole genome shotgun (WGS) entry which is preliminary data.</text>
</comment>
<dbReference type="InterPro" id="IPR050491">
    <property type="entry name" value="AmpC-like"/>
</dbReference>
<dbReference type="PANTHER" id="PTHR46825:SF7">
    <property type="entry name" value="D-ALANYL-D-ALANINE CARBOXYPEPTIDASE"/>
    <property type="match status" value="1"/>
</dbReference>
<evidence type="ECO:0000259" key="1">
    <source>
        <dbReference type="Pfam" id="PF00144"/>
    </source>
</evidence>
<dbReference type="EMBL" id="BJXR01000006">
    <property type="protein sequence ID" value="GEN05242.1"/>
    <property type="molecule type" value="Genomic_DNA"/>
</dbReference>
<dbReference type="Pfam" id="PF00144">
    <property type="entry name" value="Beta-lactamase"/>
    <property type="match status" value="1"/>
</dbReference>
<keyword evidence="3" id="KW-0645">Protease</keyword>
<proteinExistence type="predicted"/>
<accession>A0A511SUV3</accession>
<dbReference type="InterPro" id="IPR012338">
    <property type="entry name" value="Beta-lactam/transpept-like"/>
</dbReference>
<sequence>MDVPRRGLRVGAAVLVVSFSGTGCAPGDEAPSNEVDASEQGLDWGHSLLAPLDRETLRQVIIELPDATAAQVRVQGSAGRWLGSAGVADLHTGAPMPTDARFRIGGLTQTFTATVLLQLAAERRVDLDRPVQHSLPGLLPPYYPLITVRQLLNHTHGLPGVPLSTRQPEWFFEHRFRRWSPRELVALALPQGPRFTPGTVQEYDHIGYLVAGLLIEKITGRPYGHAVRERILTPLGLRDTSVPGNDPSIPGPHARGYEALASADGTQRWVDVTEANQSLTWAAGEMISSTADLDTFLSALFRGRLLPSEQLEEMFTVPDVPSAHGGRAAHGAGLARYELDGVTVWGRRGARQGYVSGMGATRDSSRRLVYAFNTHRMGHARPVLADRIIATTFAARAPRP</sequence>
<gene>
    <name evidence="2" type="ORF">MFU01_02790</name>
    <name evidence="3" type="ORF">SAMN05443572_1011213</name>
</gene>
<dbReference type="AlphaFoldDB" id="A0A511SUV3"/>
<dbReference type="STRING" id="1334629.MFUL124B02_06980"/>
<keyword evidence="3" id="KW-0378">Hydrolase</keyword>
<reference evidence="3 4" key="1">
    <citation type="submission" date="2016-10" db="EMBL/GenBank/DDBJ databases">
        <authorList>
            <person name="Varghese N."/>
            <person name="Submissions S."/>
        </authorList>
    </citation>
    <scope>NUCLEOTIDE SEQUENCE [LARGE SCALE GENOMIC DNA]</scope>
    <source>
        <strain evidence="3 4">DSM 16525</strain>
    </source>
</reference>
<dbReference type="Gene3D" id="3.40.710.10">
    <property type="entry name" value="DD-peptidase/beta-lactamase superfamily"/>
    <property type="match status" value="1"/>
</dbReference>
<dbReference type="PANTHER" id="PTHR46825">
    <property type="entry name" value="D-ALANYL-D-ALANINE-CARBOXYPEPTIDASE/ENDOPEPTIDASE AMPH"/>
    <property type="match status" value="1"/>
</dbReference>
<dbReference type="Proteomes" id="UP000321514">
    <property type="component" value="Unassembled WGS sequence"/>
</dbReference>
<organism evidence="2 5">
    <name type="scientific">Myxococcus fulvus</name>
    <dbReference type="NCBI Taxonomy" id="33"/>
    <lineage>
        <taxon>Bacteria</taxon>
        <taxon>Pseudomonadati</taxon>
        <taxon>Myxococcota</taxon>
        <taxon>Myxococcia</taxon>
        <taxon>Myxococcales</taxon>
        <taxon>Cystobacterineae</taxon>
        <taxon>Myxococcaceae</taxon>
        <taxon>Myxococcus</taxon>
    </lineage>
</organism>
<dbReference type="RefSeq" id="WP_074949621.1">
    <property type="nucleotide sequence ID" value="NZ_BJXR01000006.1"/>
</dbReference>
<dbReference type="SUPFAM" id="SSF56601">
    <property type="entry name" value="beta-lactamase/transpeptidase-like"/>
    <property type="match status" value="1"/>
</dbReference>
<evidence type="ECO:0000313" key="4">
    <source>
        <dbReference type="Proteomes" id="UP000183760"/>
    </source>
</evidence>
<evidence type="ECO:0000313" key="2">
    <source>
        <dbReference type="EMBL" id="GEN05242.1"/>
    </source>
</evidence>